<dbReference type="PANTHER" id="PTHR11803:SF59">
    <property type="entry name" value="ENDORIBONUCLEASE"/>
    <property type="match status" value="1"/>
</dbReference>
<proteinExistence type="predicted"/>
<dbReference type="GO" id="GO:0005829">
    <property type="term" value="C:cytosol"/>
    <property type="evidence" value="ECO:0007669"/>
    <property type="project" value="TreeGrafter"/>
</dbReference>
<dbReference type="InterPro" id="IPR035959">
    <property type="entry name" value="RutC-like_sf"/>
</dbReference>
<dbReference type="EMBL" id="JFHR01000086">
    <property type="protein sequence ID" value="KEQ51435.1"/>
    <property type="molecule type" value="Genomic_DNA"/>
</dbReference>
<dbReference type="PATRIC" id="fig|46429.4.peg.4295"/>
<dbReference type="Pfam" id="PF01042">
    <property type="entry name" value="Ribonuc_L-PSP"/>
    <property type="match status" value="1"/>
</dbReference>
<keyword evidence="1" id="KW-0732">Signal</keyword>
<comment type="caution">
    <text evidence="2">The sequence shown here is derived from an EMBL/GenBank/DDBJ whole genome shotgun (WGS) entry which is preliminary data.</text>
</comment>
<dbReference type="InterPro" id="IPR006175">
    <property type="entry name" value="YjgF/YER057c/UK114"/>
</dbReference>
<name>A0A081R8B2_SPHCR</name>
<feature type="signal peptide" evidence="1">
    <location>
        <begin position="1"/>
        <end position="24"/>
    </location>
</feature>
<dbReference type="RefSeq" id="WP_037457032.1">
    <property type="nucleotide sequence ID" value="NZ_JFHR01000086.1"/>
</dbReference>
<dbReference type="Proteomes" id="UP000028411">
    <property type="component" value="Unassembled WGS sequence"/>
</dbReference>
<dbReference type="AlphaFoldDB" id="A0A081R8B2"/>
<reference evidence="2 3" key="1">
    <citation type="submission" date="2014-02" db="EMBL/GenBank/DDBJ databases">
        <title>Whole genome sequence of Sphingobium chlorophenolicum NBRC 16172.</title>
        <authorList>
            <person name="Gan H.M."/>
            <person name="Gan H.Y."/>
            <person name="Chew T.H."/>
            <person name="Savka M.A."/>
        </authorList>
    </citation>
    <scope>NUCLEOTIDE SEQUENCE [LARGE SCALE GENOMIC DNA]</scope>
    <source>
        <strain evidence="2 3">NBRC 16172</strain>
    </source>
</reference>
<dbReference type="Gene3D" id="3.30.1330.40">
    <property type="entry name" value="RutC-like"/>
    <property type="match status" value="1"/>
</dbReference>
<evidence type="ECO:0000256" key="1">
    <source>
        <dbReference type="SAM" id="SignalP"/>
    </source>
</evidence>
<dbReference type="eggNOG" id="COG0251">
    <property type="taxonomic scope" value="Bacteria"/>
</dbReference>
<dbReference type="SUPFAM" id="SSF55298">
    <property type="entry name" value="YjgF-like"/>
    <property type="match status" value="1"/>
</dbReference>
<organism evidence="2 3">
    <name type="scientific">Sphingobium chlorophenolicum</name>
    <dbReference type="NCBI Taxonomy" id="46429"/>
    <lineage>
        <taxon>Bacteria</taxon>
        <taxon>Pseudomonadati</taxon>
        <taxon>Pseudomonadota</taxon>
        <taxon>Alphaproteobacteria</taxon>
        <taxon>Sphingomonadales</taxon>
        <taxon>Sphingomonadaceae</taxon>
        <taxon>Sphingobium</taxon>
    </lineage>
</organism>
<evidence type="ECO:0000313" key="2">
    <source>
        <dbReference type="EMBL" id="KEQ51435.1"/>
    </source>
</evidence>
<dbReference type="OrthoDB" id="9803101at2"/>
<dbReference type="CDD" id="cd06151">
    <property type="entry name" value="YjgF_YER057c_UK114_like_3"/>
    <property type="match status" value="1"/>
</dbReference>
<feature type="chain" id="PRO_5001763121" evidence="1">
    <location>
        <begin position="25"/>
        <end position="168"/>
    </location>
</feature>
<gene>
    <name evidence="2" type="ORF">BV95_04310</name>
</gene>
<dbReference type="PANTHER" id="PTHR11803">
    <property type="entry name" value="2-IMINOBUTANOATE/2-IMINOPROPANOATE DEAMINASE RIDA"/>
    <property type="match status" value="1"/>
</dbReference>
<dbReference type="GO" id="GO:0019239">
    <property type="term" value="F:deaminase activity"/>
    <property type="evidence" value="ECO:0007669"/>
    <property type="project" value="TreeGrafter"/>
</dbReference>
<sequence>MSHAFIRPLAALGLLVGGAGSAHAAPQVVRHGAEGPSPILTGVTVPAGAETLYLSGQVPPVADKAADPATPAAYGDTRTQTVGIFRKIEALLAAQGYGLKDVVKLTVFLVGDPKLGGKQDFKGFSEGYAQFFGTAAQPNKVARSTVQVAALANPGFLVEIEAVAVKAK</sequence>
<accession>A0A081R8B2</accession>
<protein>
    <submittedName>
        <fullName evidence="2">Endoribonuclease L-PSP</fullName>
    </submittedName>
</protein>
<evidence type="ECO:0000313" key="3">
    <source>
        <dbReference type="Proteomes" id="UP000028411"/>
    </source>
</evidence>